<evidence type="ECO:0000313" key="6">
    <source>
        <dbReference type="EMBL" id="MBC5583453.1"/>
    </source>
</evidence>
<evidence type="ECO:0000256" key="4">
    <source>
        <dbReference type="ARBA" id="ARBA00022807"/>
    </source>
</evidence>
<dbReference type="InterPro" id="IPR038765">
    <property type="entry name" value="Papain-like_cys_pep_sf"/>
</dbReference>
<sequence length="514" mass="54066">MMHANRRFLDGSIVLISLVAVLLLTCFAAPPRALALGTSEYAGADMFETAAAEARAAYPGGSASAILVGPGDAWVDALSAAGLAASKGPILFTERGRLSPATARALADLKVRSVVVVGGSAAVSDAVVSQLSSKGVALEARLGGADCYGTQMEVYGYGLERGLWDASTAIVATGGHFGDALSASPVAFARKAPIFLVEPGAGLREPQKRALLEGAEQGRFSRVLAVGGPAAVSDFAYGFLELVAAASSPMGVCERVAGADQYATSAAVARWAVDNGVLSWDGAAFASGALPYDALAGSVLQGASRSVMLLVGDASSPTIKLVVDKRNSLSTIRYFGGKSALPSSLRSYIERSVEFGRMLPMGATRLSDGSYLWCNSSGVDRQDAINRAMRIARSCLGIPYVWLGKYPEDGGMDCASFTWHIYTRNLGMDIGFETYDQINAGYRVASINDAKPGDLILMYFGGWPNYNPLLPEHVVLYAGNGMIYEEPDFGMSCQYVPLSSKGFGRMEVRRIVSD</sequence>
<dbReference type="InterPro" id="IPR000064">
    <property type="entry name" value="NLP_P60_dom"/>
</dbReference>
<keyword evidence="3" id="KW-0378">Hydrolase</keyword>
<proteinExistence type="inferred from homology"/>
<dbReference type="Pfam" id="PF04122">
    <property type="entry name" value="CW_binding_2"/>
    <property type="match status" value="3"/>
</dbReference>
<evidence type="ECO:0000256" key="3">
    <source>
        <dbReference type="ARBA" id="ARBA00022801"/>
    </source>
</evidence>
<dbReference type="SUPFAM" id="SSF54001">
    <property type="entry name" value="Cysteine proteinases"/>
    <property type="match status" value="1"/>
</dbReference>
<accession>A0ABR7BPD2</accession>
<gene>
    <name evidence="6" type="ORF">H8S61_04500</name>
</gene>
<evidence type="ECO:0000256" key="2">
    <source>
        <dbReference type="ARBA" id="ARBA00022670"/>
    </source>
</evidence>
<evidence type="ECO:0000256" key="1">
    <source>
        <dbReference type="ARBA" id="ARBA00007074"/>
    </source>
</evidence>
<protein>
    <submittedName>
        <fullName evidence="6">Cell wall-binding repeat-containing protein</fullName>
    </submittedName>
</protein>
<dbReference type="PANTHER" id="PTHR30032">
    <property type="entry name" value="N-ACETYLMURAMOYL-L-ALANINE AMIDASE-RELATED"/>
    <property type="match status" value="1"/>
</dbReference>
<keyword evidence="7" id="KW-1185">Reference proteome</keyword>
<dbReference type="InterPro" id="IPR007253">
    <property type="entry name" value="Cell_wall-bd_2"/>
</dbReference>
<dbReference type="RefSeq" id="WP_186938076.1">
    <property type="nucleotide sequence ID" value="NZ_JACOOA010000001.1"/>
</dbReference>
<evidence type="ECO:0000259" key="5">
    <source>
        <dbReference type="PROSITE" id="PS51935"/>
    </source>
</evidence>
<dbReference type="Proteomes" id="UP000622448">
    <property type="component" value="Unassembled WGS sequence"/>
</dbReference>
<dbReference type="Gene3D" id="3.90.1720.10">
    <property type="entry name" value="endopeptidase domain like (from Nostoc punctiforme)"/>
    <property type="match status" value="1"/>
</dbReference>
<comment type="similarity">
    <text evidence="1">Belongs to the peptidase C40 family.</text>
</comment>
<dbReference type="Pfam" id="PF00877">
    <property type="entry name" value="NLPC_P60"/>
    <property type="match status" value="1"/>
</dbReference>
<dbReference type="EMBL" id="JACOOA010000001">
    <property type="protein sequence ID" value="MBC5583453.1"/>
    <property type="molecule type" value="Genomic_DNA"/>
</dbReference>
<organism evidence="6 7">
    <name type="scientific">Eggerthella hominis</name>
    <dbReference type="NCBI Taxonomy" id="2763043"/>
    <lineage>
        <taxon>Bacteria</taxon>
        <taxon>Bacillati</taxon>
        <taxon>Actinomycetota</taxon>
        <taxon>Coriobacteriia</taxon>
        <taxon>Eggerthellales</taxon>
        <taxon>Eggerthellaceae</taxon>
        <taxon>Eggerthella</taxon>
    </lineage>
</organism>
<evidence type="ECO:0000313" key="7">
    <source>
        <dbReference type="Proteomes" id="UP000622448"/>
    </source>
</evidence>
<reference evidence="6 7" key="1">
    <citation type="submission" date="2020-08" db="EMBL/GenBank/DDBJ databases">
        <title>Genome public.</title>
        <authorList>
            <person name="Liu C."/>
            <person name="Sun Q."/>
        </authorList>
    </citation>
    <scope>NUCLEOTIDE SEQUENCE [LARGE SCALE GENOMIC DNA]</scope>
    <source>
        <strain evidence="6 7">NSJ-70</strain>
    </source>
</reference>
<dbReference type="InterPro" id="IPR051922">
    <property type="entry name" value="Bact_Sporulation_Assoc"/>
</dbReference>
<dbReference type="PANTHER" id="PTHR30032:SF4">
    <property type="entry name" value="AMIDASE ENHANCER"/>
    <property type="match status" value="1"/>
</dbReference>
<feature type="domain" description="NlpC/P60" evidence="5">
    <location>
        <begin position="382"/>
        <end position="514"/>
    </location>
</feature>
<dbReference type="PROSITE" id="PS51935">
    <property type="entry name" value="NLPC_P60"/>
    <property type="match status" value="1"/>
</dbReference>
<comment type="caution">
    <text evidence="6">The sequence shown here is derived from an EMBL/GenBank/DDBJ whole genome shotgun (WGS) entry which is preliminary data.</text>
</comment>
<keyword evidence="4" id="KW-0788">Thiol protease</keyword>
<name>A0ABR7BPD2_9ACTN</name>
<keyword evidence="2" id="KW-0645">Protease</keyword>